<dbReference type="Proteomes" id="UP001596395">
    <property type="component" value="Unassembled WGS sequence"/>
</dbReference>
<dbReference type="InterPro" id="IPR024654">
    <property type="entry name" value="Calcineurin-like_PHP_lpxH"/>
</dbReference>
<name>A0ABD5VEC2_9EURY</name>
<dbReference type="RefSeq" id="WP_336349288.1">
    <property type="nucleotide sequence ID" value="NZ_JAZAQL010000001.1"/>
</dbReference>
<dbReference type="GO" id="GO:0016787">
    <property type="term" value="F:hydrolase activity"/>
    <property type="evidence" value="ECO:0007669"/>
    <property type="project" value="UniProtKB-UniRule"/>
</dbReference>
<dbReference type="Gene3D" id="3.60.21.10">
    <property type="match status" value="1"/>
</dbReference>
<evidence type="ECO:0000313" key="5">
    <source>
        <dbReference type="Proteomes" id="UP001596395"/>
    </source>
</evidence>
<comment type="similarity">
    <text evidence="1">Belongs to the metallophosphoesterase superfamily. YfcE family.</text>
</comment>
<proteinExistence type="inferred from homology"/>
<organism evidence="4 5">
    <name type="scientific">Halorubellus litoreus</name>
    <dbReference type="NCBI Taxonomy" id="755308"/>
    <lineage>
        <taxon>Archaea</taxon>
        <taxon>Methanobacteriati</taxon>
        <taxon>Methanobacteriota</taxon>
        <taxon>Stenosarchaea group</taxon>
        <taxon>Halobacteria</taxon>
        <taxon>Halobacteriales</taxon>
        <taxon>Halorubellaceae</taxon>
        <taxon>Halorubellus</taxon>
    </lineage>
</organism>
<comment type="cofactor">
    <cofactor evidence="1">
        <name>a divalent metal cation</name>
        <dbReference type="ChEBI" id="CHEBI:60240"/>
    </cofactor>
</comment>
<dbReference type="CDD" id="cd00841">
    <property type="entry name" value="MPP_YfcE"/>
    <property type="match status" value="1"/>
</dbReference>
<dbReference type="PANTHER" id="PTHR11124">
    <property type="entry name" value="VACUOLAR SORTING PROTEIN VPS29"/>
    <property type="match status" value="1"/>
</dbReference>
<gene>
    <name evidence="4" type="ORF">ACFQGB_05455</name>
</gene>
<keyword evidence="5" id="KW-1185">Reference proteome</keyword>
<comment type="caution">
    <text evidence="4">The sequence shown here is derived from an EMBL/GenBank/DDBJ whole genome shotgun (WGS) entry which is preliminary data.</text>
</comment>
<evidence type="ECO:0000256" key="2">
    <source>
        <dbReference type="SAM" id="MobiDB-lite"/>
    </source>
</evidence>
<keyword evidence="1" id="KW-0479">Metal-binding</keyword>
<sequence length="176" mass="18679">MLVVVSDSHRETGTGLEGRTLDAVREADVVAHAGDFVTEDALDAFHDAASRLHAVHGNADRPAVKERLPTARSFSYADVSVAMTHRQRGGGMGLALFGRERDADLVVSGHTHRPRVADADGLTLLNPGSHADPRGNRPGHAELEPTDGGLEGRLVSPDGTVAETFHVPTDERGDAR</sequence>
<dbReference type="InterPro" id="IPR000979">
    <property type="entry name" value="Phosphodiesterase_MJ0936/Vps29"/>
</dbReference>
<evidence type="ECO:0000313" key="4">
    <source>
        <dbReference type="EMBL" id="MFC6952301.1"/>
    </source>
</evidence>
<accession>A0ABD5VEC2</accession>
<dbReference type="EMBL" id="JBHSXN010000001">
    <property type="protein sequence ID" value="MFC6952301.1"/>
    <property type="molecule type" value="Genomic_DNA"/>
</dbReference>
<feature type="region of interest" description="Disordered" evidence="2">
    <location>
        <begin position="118"/>
        <end position="176"/>
    </location>
</feature>
<dbReference type="NCBIfam" id="TIGR00040">
    <property type="entry name" value="yfcE"/>
    <property type="match status" value="1"/>
</dbReference>
<evidence type="ECO:0000259" key="3">
    <source>
        <dbReference type="Pfam" id="PF12850"/>
    </source>
</evidence>
<dbReference type="GO" id="GO:0046872">
    <property type="term" value="F:metal ion binding"/>
    <property type="evidence" value="ECO:0007669"/>
    <property type="project" value="UniProtKB-KW"/>
</dbReference>
<dbReference type="EC" id="3.1.4.-" evidence="1"/>
<evidence type="ECO:0000256" key="1">
    <source>
        <dbReference type="RuleBase" id="RU362039"/>
    </source>
</evidence>
<dbReference type="InterPro" id="IPR029052">
    <property type="entry name" value="Metallo-depent_PP-like"/>
</dbReference>
<dbReference type="Pfam" id="PF12850">
    <property type="entry name" value="Metallophos_2"/>
    <property type="match status" value="1"/>
</dbReference>
<dbReference type="SUPFAM" id="SSF56300">
    <property type="entry name" value="Metallo-dependent phosphatases"/>
    <property type="match status" value="1"/>
</dbReference>
<protein>
    <recommendedName>
        <fullName evidence="1">Phosphoesterase</fullName>
        <ecNumber evidence="1">3.1.4.-</ecNumber>
    </recommendedName>
</protein>
<feature type="domain" description="Calcineurin-like phosphoesterase" evidence="3">
    <location>
        <begin position="2"/>
        <end position="139"/>
    </location>
</feature>
<dbReference type="AlphaFoldDB" id="A0ABD5VEC2"/>
<reference evidence="4 5" key="1">
    <citation type="journal article" date="2019" name="Int. J. Syst. Evol. Microbiol.">
        <title>The Global Catalogue of Microorganisms (GCM) 10K type strain sequencing project: providing services to taxonomists for standard genome sequencing and annotation.</title>
        <authorList>
            <consortium name="The Broad Institute Genomics Platform"/>
            <consortium name="The Broad Institute Genome Sequencing Center for Infectious Disease"/>
            <person name="Wu L."/>
            <person name="Ma J."/>
        </authorList>
    </citation>
    <scope>NUCLEOTIDE SEQUENCE [LARGE SCALE GENOMIC DNA]</scope>
    <source>
        <strain evidence="4 5">GX26</strain>
    </source>
</reference>
<feature type="compositionally biased region" description="Basic and acidic residues" evidence="2">
    <location>
        <begin position="131"/>
        <end position="143"/>
    </location>
</feature>
<dbReference type="InterPro" id="IPR041802">
    <property type="entry name" value="MPP_YfcE"/>
</dbReference>